<dbReference type="InterPro" id="IPR052145">
    <property type="entry name" value="Mediator/Homeobox_domain"/>
</dbReference>
<dbReference type="Gene3D" id="1.10.10.60">
    <property type="entry name" value="Homeodomain-like"/>
    <property type="match status" value="1"/>
</dbReference>
<keyword evidence="3 4" id="KW-0539">Nucleus</keyword>
<feature type="region of interest" description="Disordered" evidence="6">
    <location>
        <begin position="212"/>
        <end position="234"/>
    </location>
</feature>
<dbReference type="EMBL" id="QEAP01000508">
    <property type="protein sequence ID" value="TPX65140.1"/>
    <property type="molecule type" value="Genomic_DNA"/>
</dbReference>
<dbReference type="Proteomes" id="UP000320333">
    <property type="component" value="Unassembled WGS sequence"/>
</dbReference>
<keyword evidence="2 4" id="KW-0371">Homeobox</keyword>
<dbReference type="SMART" id="SM00389">
    <property type="entry name" value="HOX"/>
    <property type="match status" value="1"/>
</dbReference>
<dbReference type="PROSITE" id="PS50071">
    <property type="entry name" value="HOMEOBOX_2"/>
    <property type="match status" value="1"/>
</dbReference>
<evidence type="ECO:0000256" key="5">
    <source>
        <dbReference type="RuleBase" id="RU000682"/>
    </source>
</evidence>
<name>A0A507EPF9_9FUNG</name>
<evidence type="ECO:0000256" key="6">
    <source>
        <dbReference type="SAM" id="MobiDB-lite"/>
    </source>
</evidence>
<feature type="region of interest" description="Disordered" evidence="6">
    <location>
        <begin position="1"/>
        <end position="80"/>
    </location>
</feature>
<comment type="subcellular location">
    <subcellularLocation>
        <location evidence="4 5">Nucleus</location>
    </subcellularLocation>
</comment>
<protein>
    <recommendedName>
        <fullName evidence="7">Homeobox domain-containing protein</fullName>
    </recommendedName>
</protein>
<reference evidence="8 9" key="1">
    <citation type="journal article" date="2019" name="Sci. Rep.">
        <title>Comparative genomics of chytrid fungi reveal insights into the obligate biotrophic and pathogenic lifestyle of Synchytrium endobioticum.</title>
        <authorList>
            <person name="van de Vossenberg B.T.L.H."/>
            <person name="Warris S."/>
            <person name="Nguyen H.D.T."/>
            <person name="van Gent-Pelzer M.P.E."/>
            <person name="Joly D.L."/>
            <person name="van de Geest H.C."/>
            <person name="Bonants P.J.M."/>
            <person name="Smith D.S."/>
            <person name="Levesque C.A."/>
            <person name="van der Lee T.A.J."/>
        </authorList>
    </citation>
    <scope>NUCLEOTIDE SEQUENCE [LARGE SCALE GENOMIC DNA]</scope>
    <source>
        <strain evidence="8 9">CBS 675.73</strain>
    </source>
</reference>
<proteinExistence type="predicted"/>
<dbReference type="InterPro" id="IPR009057">
    <property type="entry name" value="Homeodomain-like_sf"/>
</dbReference>
<keyword evidence="1 4" id="KW-0238">DNA-binding</keyword>
<dbReference type="PROSITE" id="PS00027">
    <property type="entry name" value="HOMEOBOX_1"/>
    <property type="match status" value="1"/>
</dbReference>
<gene>
    <name evidence="8" type="ORF">CcCBS67573_g08227</name>
</gene>
<dbReference type="PANTHER" id="PTHR24330">
    <property type="entry name" value="HOMEOBOX PROTEIN BARH-LIKE"/>
    <property type="match status" value="1"/>
</dbReference>
<dbReference type="GO" id="GO:0005634">
    <property type="term" value="C:nucleus"/>
    <property type="evidence" value="ECO:0007669"/>
    <property type="project" value="UniProtKB-SubCell"/>
</dbReference>
<organism evidence="8 9">
    <name type="scientific">Chytriomyces confervae</name>
    <dbReference type="NCBI Taxonomy" id="246404"/>
    <lineage>
        <taxon>Eukaryota</taxon>
        <taxon>Fungi</taxon>
        <taxon>Fungi incertae sedis</taxon>
        <taxon>Chytridiomycota</taxon>
        <taxon>Chytridiomycota incertae sedis</taxon>
        <taxon>Chytridiomycetes</taxon>
        <taxon>Chytridiales</taxon>
        <taxon>Chytriomycetaceae</taxon>
        <taxon>Chytriomyces</taxon>
    </lineage>
</organism>
<accession>A0A507EPF9</accession>
<feature type="compositionally biased region" description="Basic and acidic residues" evidence="6">
    <location>
        <begin position="298"/>
        <end position="307"/>
    </location>
</feature>
<dbReference type="AlphaFoldDB" id="A0A507EPF9"/>
<feature type="compositionally biased region" description="Low complexity" evidence="6">
    <location>
        <begin position="346"/>
        <end position="357"/>
    </location>
</feature>
<feature type="domain" description="Homeobox" evidence="7">
    <location>
        <begin position="250"/>
        <end position="300"/>
    </location>
</feature>
<evidence type="ECO:0000256" key="3">
    <source>
        <dbReference type="ARBA" id="ARBA00023242"/>
    </source>
</evidence>
<dbReference type="PANTHER" id="PTHR24330:SF19">
    <property type="entry name" value="MEDIATOR OF RNA POLYMERASE II TRANSCRIPTION SUBUNIT 29"/>
    <property type="match status" value="1"/>
</dbReference>
<dbReference type="Pfam" id="PF00046">
    <property type="entry name" value="Homeodomain"/>
    <property type="match status" value="1"/>
</dbReference>
<dbReference type="SUPFAM" id="SSF46689">
    <property type="entry name" value="Homeodomain-like"/>
    <property type="match status" value="1"/>
</dbReference>
<evidence type="ECO:0000313" key="8">
    <source>
        <dbReference type="EMBL" id="TPX65140.1"/>
    </source>
</evidence>
<evidence type="ECO:0000256" key="2">
    <source>
        <dbReference type="ARBA" id="ARBA00023155"/>
    </source>
</evidence>
<feature type="compositionally biased region" description="Polar residues" evidence="6">
    <location>
        <begin position="358"/>
        <end position="368"/>
    </location>
</feature>
<dbReference type="GO" id="GO:0003677">
    <property type="term" value="F:DNA binding"/>
    <property type="evidence" value="ECO:0007669"/>
    <property type="project" value="UniProtKB-UniRule"/>
</dbReference>
<feature type="region of interest" description="Disordered" evidence="6">
    <location>
        <begin position="295"/>
        <end position="435"/>
    </location>
</feature>
<evidence type="ECO:0000256" key="1">
    <source>
        <dbReference type="ARBA" id="ARBA00023125"/>
    </source>
</evidence>
<feature type="compositionally biased region" description="Low complexity" evidence="6">
    <location>
        <begin position="48"/>
        <end position="58"/>
    </location>
</feature>
<feature type="compositionally biased region" description="Basic and acidic residues" evidence="6">
    <location>
        <begin position="410"/>
        <end position="425"/>
    </location>
</feature>
<sequence>MPQVQLSDTPPAALQTNSNNNNNNTLSRDQQHPHQLSLLAGVSAAFHSSSSSSSSSDMPSPPSSALGMQPPPATACRPSHYAHAHDADTCMLRHSAPTIPSSSSAATLRHPYQHHQYQYQQHMYMPAAAGTAGIMPPLSSYQAPSLNAHLLQNEIHVAPSQARSQARFSEQQFQQHYPTLQQQHHQHHHAQLPSSTVAAAVAAAGALGPSYEQQRVDHHHQQHQQQQQSSTGVMQQRFITPPTSGSIRATKAQLKVLEKIFLENAMPSGMMHQAISERIGMSKKAVRNWFQNQRAKVRRQEQEDRYLRGQHSPIPDSQYQHQGGGGGPSLKYHHSMHYSQAPAVPHQQQQQYQHQQQGSPYENSTVHSNHLAAPMSGQYHHPHAQHQTQQLAPLSPPAGGPLRPLQWVLDQHEQQPKQEHFEKRSQQQQQYSNEPPAAQCIETEEGLGISMESSQKVRRNVMSVEALV</sequence>
<comment type="caution">
    <text evidence="8">The sequence shown here is derived from an EMBL/GenBank/DDBJ whole genome shotgun (WGS) entry which is preliminary data.</text>
</comment>
<dbReference type="OrthoDB" id="6159439at2759"/>
<evidence type="ECO:0000313" key="9">
    <source>
        <dbReference type="Proteomes" id="UP000320333"/>
    </source>
</evidence>
<dbReference type="GO" id="GO:0000981">
    <property type="term" value="F:DNA-binding transcription factor activity, RNA polymerase II-specific"/>
    <property type="evidence" value="ECO:0007669"/>
    <property type="project" value="InterPro"/>
</dbReference>
<evidence type="ECO:0000256" key="4">
    <source>
        <dbReference type="PROSITE-ProRule" id="PRU00108"/>
    </source>
</evidence>
<evidence type="ECO:0000259" key="7">
    <source>
        <dbReference type="PROSITE" id="PS50071"/>
    </source>
</evidence>
<dbReference type="InterPro" id="IPR001356">
    <property type="entry name" value="HD"/>
</dbReference>
<dbReference type="CDD" id="cd00086">
    <property type="entry name" value="homeodomain"/>
    <property type="match status" value="1"/>
</dbReference>
<keyword evidence="9" id="KW-1185">Reference proteome</keyword>
<dbReference type="InterPro" id="IPR017970">
    <property type="entry name" value="Homeobox_CS"/>
</dbReference>
<feature type="DNA-binding region" description="Homeobox" evidence="4">
    <location>
        <begin position="252"/>
        <end position="301"/>
    </location>
</feature>